<evidence type="ECO:0000313" key="1">
    <source>
        <dbReference type="EMBL" id="SVB47365.1"/>
    </source>
</evidence>
<dbReference type="Pfam" id="PF01019">
    <property type="entry name" value="G_glu_transpept"/>
    <property type="match status" value="1"/>
</dbReference>
<accession>A0A382EA49</accession>
<sequence>MIEGTQIDSDIGAVAAEPEAAARAGARILAEGGNAFDAAAATCMAVPMLYPDKTGIGGYMMSAVVRDGASGKVWS</sequence>
<dbReference type="SUPFAM" id="SSF56235">
    <property type="entry name" value="N-terminal nucleophile aminohydrolases (Ntn hydrolases)"/>
    <property type="match status" value="1"/>
</dbReference>
<evidence type="ECO:0008006" key="2">
    <source>
        <dbReference type="Google" id="ProtNLM"/>
    </source>
</evidence>
<proteinExistence type="predicted"/>
<reference evidence="1" key="1">
    <citation type="submission" date="2018-05" db="EMBL/GenBank/DDBJ databases">
        <authorList>
            <person name="Lanie J.A."/>
            <person name="Ng W.-L."/>
            <person name="Kazmierczak K.M."/>
            <person name="Andrzejewski T.M."/>
            <person name="Davidsen T.M."/>
            <person name="Wayne K.J."/>
            <person name="Tettelin H."/>
            <person name="Glass J.I."/>
            <person name="Rusch D."/>
            <person name="Podicherti R."/>
            <person name="Tsui H.-C.T."/>
            <person name="Winkler M.E."/>
        </authorList>
    </citation>
    <scope>NUCLEOTIDE SEQUENCE</scope>
</reference>
<dbReference type="EMBL" id="UINC01043392">
    <property type="protein sequence ID" value="SVB47365.1"/>
    <property type="molecule type" value="Genomic_DNA"/>
</dbReference>
<dbReference type="InterPro" id="IPR029055">
    <property type="entry name" value="Ntn_hydrolases_N"/>
</dbReference>
<feature type="non-terminal residue" evidence="1">
    <location>
        <position position="75"/>
    </location>
</feature>
<dbReference type="AlphaFoldDB" id="A0A382EA49"/>
<protein>
    <recommendedName>
        <fullName evidence="2">Gamma-glutamyltransferase</fullName>
    </recommendedName>
</protein>
<organism evidence="1">
    <name type="scientific">marine metagenome</name>
    <dbReference type="NCBI Taxonomy" id="408172"/>
    <lineage>
        <taxon>unclassified sequences</taxon>
        <taxon>metagenomes</taxon>
        <taxon>ecological metagenomes</taxon>
    </lineage>
</organism>
<name>A0A382EA49_9ZZZZ</name>
<gene>
    <name evidence="1" type="ORF">METZ01_LOCUS200219</name>
</gene>